<dbReference type="Pfam" id="PF00702">
    <property type="entry name" value="Hydrolase"/>
    <property type="match status" value="1"/>
</dbReference>
<name>A0A1M5MPW2_STRHI</name>
<dbReference type="OrthoDB" id="9800058at2"/>
<dbReference type="SFLD" id="SFLDG01129">
    <property type="entry name" value="C1.5:_HAD__Beta-PGM__Phosphata"/>
    <property type="match status" value="1"/>
</dbReference>
<evidence type="ECO:0000313" key="2">
    <source>
        <dbReference type="Proteomes" id="UP000184501"/>
    </source>
</evidence>
<keyword evidence="2" id="KW-1185">Reference proteome</keyword>
<dbReference type="STRING" id="2017.SAMN05444320_1141"/>
<sequence length="221" mass="23012">MEITCAALLFDADGTLVDSDAAVRRAWRTWARGYGLDVEAVLRVCQGRRSEETIAMFLPAEEIEAAVARLDALELTDLADVTPCPGVPELLAALDGPHRLPWAVVTSGILPLVTARTGAAGLSLPDVVVTAESVSAGKPDPEGYRLAARELGVPIERCVVFEDSPVGIQAGKSAGATVVAVTTTHAAEELTAADVVVPSLREITLGSGVLTVTSPGPRSRH</sequence>
<dbReference type="Gene3D" id="3.40.50.1000">
    <property type="entry name" value="HAD superfamily/HAD-like"/>
    <property type="match status" value="1"/>
</dbReference>
<dbReference type="InterPro" id="IPR023214">
    <property type="entry name" value="HAD_sf"/>
</dbReference>
<accession>A0A1M5MPW2</accession>
<dbReference type="SFLD" id="SFLDS00003">
    <property type="entry name" value="Haloacid_Dehalogenase"/>
    <property type="match status" value="1"/>
</dbReference>
<dbReference type="GO" id="GO:0050308">
    <property type="term" value="F:sugar-phosphatase activity"/>
    <property type="evidence" value="ECO:0007669"/>
    <property type="project" value="TreeGrafter"/>
</dbReference>
<dbReference type="AlphaFoldDB" id="A0A1M5MPW2"/>
<dbReference type="InterPro" id="IPR006439">
    <property type="entry name" value="HAD-SF_hydro_IA"/>
</dbReference>
<dbReference type="InterPro" id="IPR051806">
    <property type="entry name" value="HAD-like_SPP"/>
</dbReference>
<dbReference type="InterPro" id="IPR036412">
    <property type="entry name" value="HAD-like_sf"/>
</dbReference>
<dbReference type="PANTHER" id="PTHR43481">
    <property type="entry name" value="FRUCTOSE-1-PHOSPHATE PHOSPHATASE"/>
    <property type="match status" value="1"/>
</dbReference>
<dbReference type="PANTHER" id="PTHR43481:SF4">
    <property type="entry name" value="GLYCEROL-1-PHOSPHATE PHOSPHOHYDROLASE 1-RELATED"/>
    <property type="match status" value="1"/>
</dbReference>
<dbReference type="RefSeq" id="WP_073489275.1">
    <property type="nucleotide sequence ID" value="NZ_FQVN01000014.1"/>
</dbReference>
<dbReference type="Proteomes" id="UP000184501">
    <property type="component" value="Unassembled WGS sequence"/>
</dbReference>
<dbReference type="SUPFAM" id="SSF56784">
    <property type="entry name" value="HAD-like"/>
    <property type="match status" value="1"/>
</dbReference>
<dbReference type="InterPro" id="IPR023198">
    <property type="entry name" value="PGP-like_dom2"/>
</dbReference>
<proteinExistence type="predicted"/>
<dbReference type="Gene3D" id="1.10.150.240">
    <property type="entry name" value="Putative phosphatase, domain 2"/>
    <property type="match status" value="1"/>
</dbReference>
<dbReference type="EMBL" id="FQVN01000014">
    <property type="protein sequence ID" value="SHG79331.1"/>
    <property type="molecule type" value="Genomic_DNA"/>
</dbReference>
<dbReference type="NCBIfam" id="TIGR01509">
    <property type="entry name" value="HAD-SF-IA-v3"/>
    <property type="match status" value="1"/>
</dbReference>
<reference evidence="1 2" key="1">
    <citation type="submission" date="2016-11" db="EMBL/GenBank/DDBJ databases">
        <authorList>
            <person name="Jaros S."/>
            <person name="Januszkiewicz K."/>
            <person name="Wedrychowicz H."/>
        </authorList>
    </citation>
    <scope>NUCLEOTIDE SEQUENCE [LARGE SCALE GENOMIC DNA]</scope>
    <source>
        <strain evidence="1 2">DSM 44523</strain>
    </source>
</reference>
<protein>
    <submittedName>
        <fullName evidence="1">Sugar-phosphatase</fullName>
    </submittedName>
</protein>
<gene>
    <name evidence="1" type="ORF">SAMN05444320_1141</name>
</gene>
<dbReference type="SFLD" id="SFLDG01135">
    <property type="entry name" value="C1.5.6:_HAD__Beta-PGM__Phospha"/>
    <property type="match status" value="1"/>
</dbReference>
<organism evidence="1 2">
    <name type="scientific">Streptoalloteichus hindustanus</name>
    <dbReference type="NCBI Taxonomy" id="2017"/>
    <lineage>
        <taxon>Bacteria</taxon>
        <taxon>Bacillati</taxon>
        <taxon>Actinomycetota</taxon>
        <taxon>Actinomycetes</taxon>
        <taxon>Pseudonocardiales</taxon>
        <taxon>Pseudonocardiaceae</taxon>
        <taxon>Streptoalloteichus</taxon>
    </lineage>
</organism>
<evidence type="ECO:0000313" key="1">
    <source>
        <dbReference type="EMBL" id="SHG79331.1"/>
    </source>
</evidence>